<dbReference type="InterPro" id="IPR000073">
    <property type="entry name" value="AB_hydrolase_1"/>
</dbReference>
<dbReference type="RefSeq" id="WP_084493379.1">
    <property type="nucleotide sequence ID" value="NZ_JAAXOT010000012.1"/>
</dbReference>
<evidence type="ECO:0000313" key="3">
    <source>
        <dbReference type="Proteomes" id="UP000570678"/>
    </source>
</evidence>
<feature type="domain" description="AB hydrolase-1" evidence="1">
    <location>
        <begin position="38"/>
        <end position="276"/>
    </location>
</feature>
<dbReference type="EMBL" id="JAAXOT010000012">
    <property type="protein sequence ID" value="NKY58965.1"/>
    <property type="molecule type" value="Genomic_DNA"/>
</dbReference>
<comment type="caution">
    <text evidence="2">The sequence shown here is derived from an EMBL/GenBank/DDBJ whole genome shotgun (WGS) entry which is preliminary data.</text>
</comment>
<evidence type="ECO:0000313" key="2">
    <source>
        <dbReference type="EMBL" id="NKY58965.1"/>
    </source>
</evidence>
<organism evidence="2 3">
    <name type="scientific">Nocardia flavorosea</name>
    <dbReference type="NCBI Taxonomy" id="53429"/>
    <lineage>
        <taxon>Bacteria</taxon>
        <taxon>Bacillati</taxon>
        <taxon>Actinomycetota</taxon>
        <taxon>Actinomycetes</taxon>
        <taxon>Mycobacteriales</taxon>
        <taxon>Nocardiaceae</taxon>
        <taxon>Nocardia</taxon>
    </lineage>
</organism>
<accession>A0A846YJ92</accession>
<dbReference type="InterPro" id="IPR029058">
    <property type="entry name" value="AB_hydrolase_fold"/>
</dbReference>
<evidence type="ECO:0000259" key="1">
    <source>
        <dbReference type="Pfam" id="PF00561"/>
    </source>
</evidence>
<gene>
    <name evidence="2" type="ORF">HGA15_23005</name>
</gene>
<name>A0A846YJ92_9NOCA</name>
<dbReference type="PANTHER" id="PTHR43194">
    <property type="entry name" value="HYDROLASE ALPHA/BETA FOLD FAMILY"/>
    <property type="match status" value="1"/>
</dbReference>
<dbReference type="GO" id="GO:0016787">
    <property type="term" value="F:hydrolase activity"/>
    <property type="evidence" value="ECO:0007669"/>
    <property type="project" value="UniProtKB-KW"/>
</dbReference>
<dbReference type="AlphaFoldDB" id="A0A846YJ92"/>
<reference evidence="2 3" key="1">
    <citation type="submission" date="2020-04" db="EMBL/GenBank/DDBJ databases">
        <title>MicrobeNet Type strains.</title>
        <authorList>
            <person name="Nicholson A.C."/>
        </authorList>
    </citation>
    <scope>NUCLEOTIDE SEQUENCE [LARGE SCALE GENOMIC DNA]</scope>
    <source>
        <strain evidence="2 3">JCM 3332</strain>
    </source>
</reference>
<dbReference type="PANTHER" id="PTHR43194:SF2">
    <property type="entry name" value="PEROXISOMAL MEMBRANE PROTEIN LPX1"/>
    <property type="match status" value="1"/>
</dbReference>
<keyword evidence="2" id="KW-0378">Hydrolase</keyword>
<dbReference type="SUPFAM" id="SSF53474">
    <property type="entry name" value="alpha/beta-Hydrolases"/>
    <property type="match status" value="1"/>
</dbReference>
<dbReference type="Gene3D" id="3.40.50.1820">
    <property type="entry name" value="alpha/beta hydrolase"/>
    <property type="match status" value="1"/>
</dbReference>
<dbReference type="Pfam" id="PF00561">
    <property type="entry name" value="Abhydrolase_1"/>
    <property type="match status" value="1"/>
</dbReference>
<dbReference type="InterPro" id="IPR050228">
    <property type="entry name" value="Carboxylesterase_BioH"/>
</dbReference>
<proteinExistence type="predicted"/>
<dbReference type="Proteomes" id="UP000570678">
    <property type="component" value="Unassembled WGS sequence"/>
</dbReference>
<keyword evidence="3" id="KW-1185">Reference proteome</keyword>
<protein>
    <submittedName>
        <fullName evidence="2">Alpha/beta hydrolase</fullName>
    </submittedName>
</protein>
<sequence length="294" mass="31557">MDEQQGAVVPESVKFRGGAGWIAADRFPGRGPARGTAVMLHGGGQTRHSWRRAAAKISAGGWDVYTLDARGHGGSDWAADGDYTIDALVGDLRLVLGQLEHETGDPIRPVLFGASMGGMTSLVTEGENPASARGLVLVDITPSVEPEGIARISEFMRGAPDGFADLEEVADAVARYQPNRKRPRNPEGLRKNVRQGADGRLYWHWDPAFHRLGANLDNRRDNHIRTAAAAARVEVPTLLVRGSDSDIVSSKGIAELCDLIPHAKVTEVAGAGHMVVGDDNSVFVERVNEFLESV</sequence>